<evidence type="ECO:0000256" key="7">
    <source>
        <dbReference type="ARBA" id="ARBA00022692"/>
    </source>
</evidence>
<evidence type="ECO:0000256" key="2">
    <source>
        <dbReference type="ARBA" id="ARBA00022448"/>
    </source>
</evidence>
<dbReference type="Pfam" id="PF00358">
    <property type="entry name" value="PTS_EIIA_1"/>
    <property type="match status" value="1"/>
</dbReference>
<feature type="transmembrane region" description="Helical" evidence="17">
    <location>
        <begin position="330"/>
        <end position="352"/>
    </location>
</feature>
<evidence type="ECO:0000256" key="11">
    <source>
        <dbReference type="ARBA" id="ARBA00044053"/>
    </source>
</evidence>
<dbReference type="GO" id="GO:0090589">
    <property type="term" value="F:protein-phosphocysteine-trehalose phosphotransferase system transporter activity"/>
    <property type="evidence" value="ECO:0007669"/>
    <property type="project" value="TreeGrafter"/>
</dbReference>
<feature type="active site" description="Phosphocysteine intermediate; for EIIB activity" evidence="16">
    <location>
        <position position="30"/>
    </location>
</feature>
<dbReference type="PANTHER" id="PTHR30175">
    <property type="entry name" value="PHOSPHOTRANSFERASE SYSTEM TRANSPORT PROTEIN"/>
    <property type="match status" value="1"/>
</dbReference>
<dbReference type="Gene3D" id="2.70.70.10">
    <property type="entry name" value="Glucose Permease (Domain IIA)"/>
    <property type="match status" value="1"/>
</dbReference>
<keyword evidence="7 17" id="KW-0812">Transmembrane</keyword>
<feature type="transmembrane region" description="Helical" evidence="17">
    <location>
        <begin position="111"/>
        <end position="136"/>
    </location>
</feature>
<feature type="transmembrane region" description="Helical" evidence="17">
    <location>
        <begin position="182"/>
        <end position="201"/>
    </location>
</feature>
<feature type="domain" description="PTS EIIC type-1" evidence="20">
    <location>
        <begin position="117"/>
        <end position="470"/>
    </location>
</feature>
<feature type="domain" description="PTS EIIB type-1" evidence="19">
    <location>
        <begin position="8"/>
        <end position="90"/>
    </location>
</feature>
<evidence type="ECO:0000256" key="12">
    <source>
        <dbReference type="ARBA" id="ARBA00045139"/>
    </source>
</evidence>
<gene>
    <name evidence="21" type="ORF">JF75_07690</name>
</gene>
<evidence type="ECO:0000256" key="16">
    <source>
        <dbReference type="PROSITE-ProRule" id="PRU00421"/>
    </source>
</evidence>
<feature type="transmembrane region" description="Helical" evidence="17">
    <location>
        <begin position="291"/>
        <end position="309"/>
    </location>
</feature>
<evidence type="ECO:0000313" key="21">
    <source>
        <dbReference type="EMBL" id="KJY58913.1"/>
    </source>
</evidence>
<evidence type="ECO:0000313" key="22">
    <source>
        <dbReference type="Proteomes" id="UP000033612"/>
    </source>
</evidence>
<reference evidence="21 22" key="1">
    <citation type="submission" date="2015-01" db="EMBL/GenBank/DDBJ databases">
        <title>Comparative genomics of the lactic acid bacteria isolated from the honey bee gut.</title>
        <authorList>
            <person name="Ellegaard K.M."/>
            <person name="Tamarit D."/>
            <person name="Javelind E."/>
            <person name="Olofsson T."/>
            <person name="Andersson S.G."/>
            <person name="Vasquez A."/>
        </authorList>
    </citation>
    <scope>NUCLEOTIDE SEQUENCE [LARGE SCALE GENOMIC DNA]</scope>
    <source>
        <strain evidence="21 22">Hma2</strain>
    </source>
</reference>
<dbReference type="PROSITE" id="PS51098">
    <property type="entry name" value="PTS_EIIB_TYPE_1"/>
    <property type="match status" value="1"/>
</dbReference>
<evidence type="ECO:0000259" key="18">
    <source>
        <dbReference type="PROSITE" id="PS51093"/>
    </source>
</evidence>
<comment type="caution">
    <text evidence="21">The sequence shown here is derived from an EMBL/GenBank/DDBJ whole genome shotgun (WGS) entry which is preliminary data.</text>
</comment>
<keyword evidence="10 17" id="KW-0472">Membrane</keyword>
<evidence type="ECO:0000256" key="15">
    <source>
        <dbReference type="ARBA" id="ARBA00081008"/>
    </source>
</evidence>
<keyword evidence="4" id="KW-0762">Sugar transport</keyword>
<evidence type="ECO:0000256" key="10">
    <source>
        <dbReference type="ARBA" id="ARBA00023136"/>
    </source>
</evidence>
<keyword evidence="5" id="KW-0808">Transferase</keyword>
<dbReference type="Pfam" id="PF02378">
    <property type="entry name" value="PTS_EIIC"/>
    <property type="match status" value="1"/>
</dbReference>
<evidence type="ECO:0000256" key="8">
    <source>
        <dbReference type="ARBA" id="ARBA00022777"/>
    </source>
</evidence>
<keyword evidence="6" id="KW-0598">Phosphotransferase system</keyword>
<dbReference type="HOGENOM" id="CLU_012312_2_3_9"/>
<dbReference type="SUPFAM" id="SSF51261">
    <property type="entry name" value="Duplicated hybrid motif"/>
    <property type="match status" value="1"/>
</dbReference>
<feature type="domain" description="PTS EIIA type-1" evidence="18">
    <location>
        <begin position="486"/>
        <end position="590"/>
    </location>
</feature>
<keyword evidence="22" id="KW-1185">Reference proteome</keyword>
<dbReference type="Gene3D" id="3.30.1360.60">
    <property type="entry name" value="Glucose permease domain IIB"/>
    <property type="match status" value="1"/>
</dbReference>
<evidence type="ECO:0000256" key="9">
    <source>
        <dbReference type="ARBA" id="ARBA00022989"/>
    </source>
</evidence>
<dbReference type="EC" id="2.7.1.211" evidence="11"/>
<dbReference type="InterPro" id="IPR003352">
    <property type="entry name" value="PTS_EIIC"/>
</dbReference>
<dbReference type="GO" id="GO:0005886">
    <property type="term" value="C:plasma membrane"/>
    <property type="evidence" value="ECO:0007669"/>
    <property type="project" value="UniProtKB-SubCell"/>
</dbReference>
<dbReference type="AlphaFoldDB" id="A0A0F4LKQ1"/>
<feature type="transmembrane region" description="Helical" evidence="17">
    <location>
        <begin position="364"/>
        <end position="384"/>
    </location>
</feature>
<dbReference type="SUPFAM" id="SSF55604">
    <property type="entry name" value="Glucose permease domain IIB"/>
    <property type="match status" value="1"/>
</dbReference>
<evidence type="ECO:0000256" key="6">
    <source>
        <dbReference type="ARBA" id="ARBA00022683"/>
    </source>
</evidence>
<keyword evidence="3" id="KW-1003">Cell membrane</keyword>
<dbReference type="GO" id="GO:0016301">
    <property type="term" value="F:kinase activity"/>
    <property type="evidence" value="ECO:0007669"/>
    <property type="project" value="UniProtKB-KW"/>
</dbReference>
<dbReference type="STRING" id="1218506.JF75_07690"/>
<sequence length="616" mass="66642">MNKMLSYKNLAQQIYDNVGGSKNIENINHCATRLRIRVHSVQNINDTAIKNIEQVAGTVNHGQEYQVVIGTDVANVYNEIIKINGTIDKKSLQSHEKTDNMKKTNFSWSNLGHTIIDFISGTFVPILGVLVAAGLISAVLNIGTSFFGLSTKSGTYTVLFAIYQAGYFFLPLYLGYSAARKLNLNPMMGGFLGAVLVYKTIDSAKGLSFLGLPIPQVQYNTSVIPVLLGIILMKFVDIVLERVVPKSIKFFVNPLVTMLIVVPITLLWLGPLGFQIGSIIANILKFINLKFGWFSVGIIAAITPFLVMTGTNQALFPICIAAVSTTGYDAFILPGMLAANVAVGASALAVAVYSNDSKEKQLGLSSGLTGLMGITEPALFGILIKNKIAFLSTMSASGLVGILAGFLGLKQYAIVSPGIAALPTFIHANNGQMDMNLWIAVLILCLSALLSFGLTLFFGKREQRKTTNNIYLPVKGKIIPLSSVKDEMFSKGMLGDGFAVIPEGEEIYSPVTGQVTMIAKSKHAIGLKTKDSTEILLHLGIDTVDLNGEPFEVKVSKGQQVKHGDILVNMNLNMIKAKGKDPIVIVVLTQKNKKIKNKNFSVNNLEQDIGQILFSE</sequence>
<evidence type="ECO:0000256" key="1">
    <source>
        <dbReference type="ARBA" id="ARBA00004651"/>
    </source>
</evidence>
<dbReference type="FunFam" id="2.70.70.10:FF:000001">
    <property type="entry name" value="PTS system glucose-specific IIA component"/>
    <property type="match status" value="1"/>
</dbReference>
<comment type="function">
    <text evidence="12">The phosphoenolpyruvate-dependent sugar phosphotransferase system (sugar PTS), a major carbohydrate active transport system, catalyzes the phosphorylation of incoming sugar substrates concomitantly with their translocation across the cell membrane. This system is involved in sucrose transport.</text>
</comment>
<organism evidence="21 22">
    <name type="scientific">Lactobacillus kimbladii</name>
    <dbReference type="NCBI Taxonomy" id="1218506"/>
    <lineage>
        <taxon>Bacteria</taxon>
        <taxon>Bacillati</taxon>
        <taxon>Bacillota</taxon>
        <taxon>Bacilli</taxon>
        <taxon>Lactobacillales</taxon>
        <taxon>Lactobacillaceae</taxon>
        <taxon>Lactobacillus</taxon>
    </lineage>
</organism>
<evidence type="ECO:0000256" key="3">
    <source>
        <dbReference type="ARBA" id="ARBA00022475"/>
    </source>
</evidence>
<feature type="transmembrane region" description="Helical" evidence="17">
    <location>
        <begin position="156"/>
        <end position="175"/>
    </location>
</feature>
<evidence type="ECO:0000256" key="17">
    <source>
        <dbReference type="SAM" id="Phobius"/>
    </source>
</evidence>
<dbReference type="InterPro" id="IPR001996">
    <property type="entry name" value="PTS_IIB_1"/>
</dbReference>
<dbReference type="PROSITE" id="PS51103">
    <property type="entry name" value="PTS_EIIC_TYPE_1"/>
    <property type="match status" value="1"/>
</dbReference>
<protein>
    <recommendedName>
        <fullName evidence="14">PTS system sucrose-specific EIIBCA component</fullName>
        <ecNumber evidence="11">2.7.1.211</ecNumber>
    </recommendedName>
    <alternativeName>
        <fullName evidence="15">EIIBCA-Scr</fullName>
    </alternativeName>
</protein>
<keyword evidence="2" id="KW-0813">Transport</keyword>
<dbReference type="InterPro" id="IPR013013">
    <property type="entry name" value="PTS_EIIC_1"/>
</dbReference>
<dbReference type="InterPro" id="IPR011055">
    <property type="entry name" value="Dup_hybrid_motif"/>
</dbReference>
<proteinExistence type="predicted"/>
<dbReference type="NCBIfam" id="TIGR00830">
    <property type="entry name" value="PTBA"/>
    <property type="match status" value="1"/>
</dbReference>
<dbReference type="EMBL" id="JXLH01000011">
    <property type="protein sequence ID" value="KJY58913.1"/>
    <property type="molecule type" value="Genomic_DNA"/>
</dbReference>
<evidence type="ECO:0000256" key="14">
    <source>
        <dbReference type="ARBA" id="ARBA00074554"/>
    </source>
</evidence>
<dbReference type="GO" id="GO:0008982">
    <property type="term" value="F:protein-N(PI)-phosphohistidine-sugar phosphotransferase activity"/>
    <property type="evidence" value="ECO:0007669"/>
    <property type="project" value="InterPro"/>
</dbReference>
<accession>A0A0F4LKQ1</accession>
<feature type="transmembrane region" description="Helical" evidence="17">
    <location>
        <begin position="396"/>
        <end position="415"/>
    </location>
</feature>
<comment type="catalytic activity">
    <reaction evidence="13">
        <text>N(pros)-phospho-L-histidyl-[protein](out) + sucrose = sucrose 6(G)-phosphate(in) + L-histidyl-[protein]</text>
        <dbReference type="Rhea" id="RHEA:49236"/>
        <dbReference type="Rhea" id="RHEA-COMP:9745"/>
        <dbReference type="Rhea" id="RHEA-COMP:9746"/>
        <dbReference type="ChEBI" id="CHEBI:17992"/>
        <dbReference type="ChEBI" id="CHEBI:29979"/>
        <dbReference type="ChEBI" id="CHEBI:64837"/>
        <dbReference type="ChEBI" id="CHEBI:91002"/>
        <dbReference type="EC" id="2.7.1.211"/>
    </reaction>
</comment>
<dbReference type="PATRIC" id="fig|1218506.3.peg.822"/>
<evidence type="ECO:0000256" key="5">
    <source>
        <dbReference type="ARBA" id="ARBA00022679"/>
    </source>
</evidence>
<feature type="transmembrane region" description="Helical" evidence="17">
    <location>
        <begin position="221"/>
        <end position="240"/>
    </location>
</feature>
<feature type="transmembrane region" description="Helical" evidence="17">
    <location>
        <begin position="435"/>
        <end position="458"/>
    </location>
</feature>
<keyword evidence="8" id="KW-0418">Kinase</keyword>
<dbReference type="InterPro" id="IPR018113">
    <property type="entry name" value="PTrfase_EIIB_Cys"/>
</dbReference>
<dbReference type="InterPro" id="IPR036878">
    <property type="entry name" value="Glu_permease_IIB"/>
</dbReference>
<evidence type="ECO:0000259" key="19">
    <source>
        <dbReference type="PROSITE" id="PS51098"/>
    </source>
</evidence>
<evidence type="ECO:0000256" key="13">
    <source>
        <dbReference type="ARBA" id="ARBA00048931"/>
    </source>
</evidence>
<feature type="transmembrane region" description="Helical" evidence="17">
    <location>
        <begin position="252"/>
        <end position="271"/>
    </location>
</feature>
<keyword evidence="9 17" id="KW-1133">Transmembrane helix</keyword>
<dbReference type="GO" id="GO:0009401">
    <property type="term" value="P:phosphoenolpyruvate-dependent sugar phosphotransferase system"/>
    <property type="evidence" value="ECO:0007669"/>
    <property type="project" value="UniProtKB-KW"/>
</dbReference>
<dbReference type="Proteomes" id="UP000033612">
    <property type="component" value="Unassembled WGS sequence"/>
</dbReference>
<dbReference type="InterPro" id="IPR050558">
    <property type="entry name" value="PTS_Sugar-Specific_Components"/>
</dbReference>
<dbReference type="PANTHER" id="PTHR30175:SF1">
    <property type="entry name" value="PTS SYSTEM ARBUTIN-, CELLOBIOSE-, AND SALICIN-SPECIFIC EIIBC COMPONENT-RELATED"/>
    <property type="match status" value="1"/>
</dbReference>
<dbReference type="PROSITE" id="PS51093">
    <property type="entry name" value="PTS_EIIA_TYPE_1"/>
    <property type="match status" value="1"/>
</dbReference>
<dbReference type="FunFam" id="3.30.1360.60:FF:000001">
    <property type="entry name" value="PTS system glucose-specific IIBC component PtsG"/>
    <property type="match status" value="1"/>
</dbReference>
<evidence type="ECO:0000256" key="4">
    <source>
        <dbReference type="ARBA" id="ARBA00022597"/>
    </source>
</evidence>
<name>A0A0F4LKQ1_9LACO</name>
<comment type="subcellular location">
    <subcellularLocation>
        <location evidence="1">Cell membrane</location>
        <topology evidence="1">Multi-pass membrane protein</topology>
    </subcellularLocation>
</comment>
<dbReference type="CDD" id="cd00212">
    <property type="entry name" value="PTS_IIB_glc"/>
    <property type="match status" value="1"/>
</dbReference>
<dbReference type="Pfam" id="PF00367">
    <property type="entry name" value="PTS_EIIB"/>
    <property type="match status" value="1"/>
</dbReference>
<dbReference type="InterPro" id="IPR001127">
    <property type="entry name" value="PTS_EIIA_1_perm"/>
</dbReference>
<evidence type="ECO:0000259" key="20">
    <source>
        <dbReference type="PROSITE" id="PS51103"/>
    </source>
</evidence>
<dbReference type="GO" id="GO:0015771">
    <property type="term" value="P:trehalose transport"/>
    <property type="evidence" value="ECO:0007669"/>
    <property type="project" value="TreeGrafter"/>
</dbReference>